<name>A0ABV4Y617_9CYAN</name>
<organism evidence="2 3">
    <name type="scientific">Floridaenema fluviatile BLCC-F154</name>
    <dbReference type="NCBI Taxonomy" id="3153640"/>
    <lineage>
        <taxon>Bacteria</taxon>
        <taxon>Bacillati</taxon>
        <taxon>Cyanobacteriota</taxon>
        <taxon>Cyanophyceae</taxon>
        <taxon>Oscillatoriophycideae</taxon>
        <taxon>Aerosakkonematales</taxon>
        <taxon>Aerosakkonemataceae</taxon>
        <taxon>Floridanema</taxon>
        <taxon>Floridanema fluviatile</taxon>
    </lineage>
</organism>
<evidence type="ECO:0000313" key="2">
    <source>
        <dbReference type="EMBL" id="MFB2934202.1"/>
    </source>
</evidence>
<evidence type="ECO:0000313" key="3">
    <source>
        <dbReference type="Proteomes" id="UP001576776"/>
    </source>
</evidence>
<keyword evidence="2" id="KW-0489">Methyltransferase</keyword>
<dbReference type="Pfam" id="PF05050">
    <property type="entry name" value="Methyltransf_21"/>
    <property type="match status" value="1"/>
</dbReference>
<protein>
    <submittedName>
        <fullName evidence="2">FkbM family methyltransferase</fullName>
    </submittedName>
</protein>
<reference evidence="2 3" key="1">
    <citation type="submission" date="2024-09" db="EMBL/GenBank/DDBJ databases">
        <title>Floridaenema gen nov. (Aerosakkonemataceae, Aerosakkonematales ord. nov., Cyanobacteria) from benthic tropical and subtropical fresh waters, with the description of four new species.</title>
        <authorList>
            <person name="Moretto J.A."/>
            <person name="Berthold D.E."/>
            <person name="Lefler F.W."/>
            <person name="Huang I.-S."/>
            <person name="Laughinghouse H. IV."/>
        </authorList>
    </citation>
    <scope>NUCLEOTIDE SEQUENCE [LARGE SCALE GENOMIC DNA]</scope>
    <source>
        <strain evidence="2 3">BLCC-F154</strain>
    </source>
</reference>
<sequence>MSTFLASLKRSGHLDDMTMTIFNVGSRKVSSQDDYGSQDWGIFAPNLTIYAFDADADACNIANADLASRQVNWTEKHIPLALSDTEGEATLYVTNHPMCSSLFPPNEAYISRFSELIEYMSLDFSIDIETTTIDAFCQAEGITEIDFLKVDVQGADLKVLQGAKEVLESSVSVIQAEVLFCELYQNQPLFSDIDRFLREREFTLFSLPVAFRHRQISPIVSEVNPGQLLWGDALYIRDSLEERVNKSLKEPDKILKLACIADILNFPDYALELLEYLTLNFGKNPKYNCANNILESLSQFPELVQQGLDSLPAIAKIQDYLSPENRN</sequence>
<dbReference type="InterPro" id="IPR029063">
    <property type="entry name" value="SAM-dependent_MTases_sf"/>
</dbReference>
<gene>
    <name evidence="2" type="ORF">ACE1B6_02900</name>
</gene>
<dbReference type="GO" id="GO:0008168">
    <property type="term" value="F:methyltransferase activity"/>
    <property type="evidence" value="ECO:0007669"/>
    <property type="project" value="UniProtKB-KW"/>
</dbReference>
<dbReference type="RefSeq" id="WP_413255731.1">
    <property type="nucleotide sequence ID" value="NZ_JBHFNS010000018.1"/>
</dbReference>
<keyword evidence="2" id="KW-0808">Transferase</keyword>
<accession>A0ABV4Y617</accession>
<feature type="domain" description="Methyltransferase FkbM" evidence="1">
    <location>
        <begin position="74"/>
        <end position="202"/>
    </location>
</feature>
<dbReference type="EMBL" id="JBHFNS010000018">
    <property type="protein sequence ID" value="MFB2934202.1"/>
    <property type="molecule type" value="Genomic_DNA"/>
</dbReference>
<evidence type="ECO:0000259" key="1">
    <source>
        <dbReference type="Pfam" id="PF05050"/>
    </source>
</evidence>
<keyword evidence="3" id="KW-1185">Reference proteome</keyword>
<comment type="caution">
    <text evidence="2">The sequence shown here is derived from an EMBL/GenBank/DDBJ whole genome shotgun (WGS) entry which is preliminary data.</text>
</comment>
<dbReference type="PANTHER" id="PTHR36973">
    <property type="entry name" value="SLL1456 PROTEIN-RELATED"/>
    <property type="match status" value="1"/>
</dbReference>
<dbReference type="InterPro" id="IPR053188">
    <property type="entry name" value="FkbM_Methyltransferase"/>
</dbReference>
<proteinExistence type="predicted"/>
<dbReference type="NCBIfam" id="TIGR01444">
    <property type="entry name" value="fkbM_fam"/>
    <property type="match status" value="1"/>
</dbReference>
<dbReference type="InterPro" id="IPR006342">
    <property type="entry name" value="FkbM_mtfrase"/>
</dbReference>
<dbReference type="SUPFAM" id="SSF53335">
    <property type="entry name" value="S-adenosyl-L-methionine-dependent methyltransferases"/>
    <property type="match status" value="1"/>
</dbReference>
<dbReference type="Proteomes" id="UP001576776">
    <property type="component" value="Unassembled WGS sequence"/>
</dbReference>
<dbReference type="Gene3D" id="3.40.50.150">
    <property type="entry name" value="Vaccinia Virus protein VP39"/>
    <property type="match status" value="1"/>
</dbReference>
<dbReference type="GO" id="GO:0032259">
    <property type="term" value="P:methylation"/>
    <property type="evidence" value="ECO:0007669"/>
    <property type="project" value="UniProtKB-KW"/>
</dbReference>
<dbReference type="PANTHER" id="PTHR36973:SF4">
    <property type="entry name" value="NODULATION PROTEIN"/>
    <property type="match status" value="1"/>
</dbReference>